<proteinExistence type="predicted"/>
<evidence type="ECO:0000313" key="2">
    <source>
        <dbReference type="EMBL" id="RRT82195.1"/>
    </source>
</evidence>
<name>A0A427B192_ENSVE</name>
<accession>A0A427B192</accession>
<protein>
    <submittedName>
        <fullName evidence="2">Uncharacterized protein</fullName>
    </submittedName>
</protein>
<feature type="compositionally biased region" description="Polar residues" evidence="1">
    <location>
        <begin position="115"/>
        <end position="126"/>
    </location>
</feature>
<sequence length="206" mass="23947">MDKEEFKVSSYKPKHEKITVPRRSIFGWIPGELWRSVAETRSSRNEVRWDERAKIGERGQSYARDLYDRRGQSSKSEETKRTERTVAAIGGSEETERTVAGGAWRRSPSGAESFVDSQVPQRSPSRSLDKVRNQHENGNMESWRERERAIEKRKKGEGGGLNTKEQESREREREREREAGEKEEEEEEQHKAEKSRREELRRGGGG</sequence>
<dbReference type="Proteomes" id="UP000287651">
    <property type="component" value="Unassembled WGS sequence"/>
</dbReference>
<evidence type="ECO:0000256" key="1">
    <source>
        <dbReference type="SAM" id="MobiDB-lite"/>
    </source>
</evidence>
<feature type="compositionally biased region" description="Basic and acidic residues" evidence="1">
    <location>
        <begin position="65"/>
        <end position="84"/>
    </location>
</feature>
<feature type="compositionally biased region" description="Basic and acidic residues" evidence="1">
    <location>
        <begin position="164"/>
        <end position="180"/>
    </location>
</feature>
<reference evidence="2 3" key="1">
    <citation type="journal article" date="2014" name="Agronomy (Basel)">
        <title>A Draft Genome Sequence for Ensete ventricosum, the Drought-Tolerant Tree Against Hunger.</title>
        <authorList>
            <person name="Harrison J."/>
            <person name="Moore K.A."/>
            <person name="Paszkiewicz K."/>
            <person name="Jones T."/>
            <person name="Grant M."/>
            <person name="Ambacheew D."/>
            <person name="Muzemil S."/>
            <person name="Studholme D.J."/>
        </authorList>
    </citation>
    <scope>NUCLEOTIDE SEQUENCE [LARGE SCALE GENOMIC DNA]</scope>
</reference>
<comment type="caution">
    <text evidence="2">The sequence shown here is derived from an EMBL/GenBank/DDBJ whole genome shotgun (WGS) entry which is preliminary data.</text>
</comment>
<gene>
    <name evidence="2" type="ORF">B296_00013731</name>
</gene>
<dbReference type="AlphaFoldDB" id="A0A427B192"/>
<organism evidence="2 3">
    <name type="scientific">Ensete ventricosum</name>
    <name type="common">Abyssinian banana</name>
    <name type="synonym">Musa ensete</name>
    <dbReference type="NCBI Taxonomy" id="4639"/>
    <lineage>
        <taxon>Eukaryota</taxon>
        <taxon>Viridiplantae</taxon>
        <taxon>Streptophyta</taxon>
        <taxon>Embryophyta</taxon>
        <taxon>Tracheophyta</taxon>
        <taxon>Spermatophyta</taxon>
        <taxon>Magnoliopsida</taxon>
        <taxon>Liliopsida</taxon>
        <taxon>Zingiberales</taxon>
        <taxon>Musaceae</taxon>
        <taxon>Ensete</taxon>
    </lineage>
</organism>
<feature type="region of interest" description="Disordered" evidence="1">
    <location>
        <begin position="60"/>
        <end position="206"/>
    </location>
</feature>
<evidence type="ECO:0000313" key="3">
    <source>
        <dbReference type="Proteomes" id="UP000287651"/>
    </source>
</evidence>
<dbReference type="EMBL" id="AMZH03000744">
    <property type="protein sequence ID" value="RRT82195.1"/>
    <property type="molecule type" value="Genomic_DNA"/>
</dbReference>
<feature type="compositionally biased region" description="Basic and acidic residues" evidence="1">
    <location>
        <begin position="142"/>
        <end position="157"/>
    </location>
</feature>
<feature type="compositionally biased region" description="Basic and acidic residues" evidence="1">
    <location>
        <begin position="188"/>
        <end position="206"/>
    </location>
</feature>